<reference evidence="2 3" key="1">
    <citation type="submission" date="2019-07" db="EMBL/GenBank/DDBJ databases">
        <title>Whole genome shotgun sequence of Kocuria turfanensis NBRC 107627.</title>
        <authorList>
            <person name="Hosoyama A."/>
            <person name="Uohara A."/>
            <person name="Ohji S."/>
            <person name="Ichikawa N."/>
        </authorList>
    </citation>
    <scope>NUCLEOTIDE SEQUENCE [LARGE SCALE GENOMIC DNA]</scope>
    <source>
        <strain evidence="2 3">NBRC 107627</strain>
    </source>
</reference>
<keyword evidence="3" id="KW-1185">Reference proteome</keyword>
<feature type="region of interest" description="Disordered" evidence="1">
    <location>
        <begin position="1"/>
        <end position="77"/>
    </location>
</feature>
<dbReference type="Proteomes" id="UP000321103">
    <property type="component" value="Unassembled WGS sequence"/>
</dbReference>
<name>A0A512ICA1_9MICC</name>
<dbReference type="EMBL" id="BJZS01000035">
    <property type="protein sequence ID" value="GEO95257.1"/>
    <property type="molecule type" value="Genomic_DNA"/>
</dbReference>
<evidence type="ECO:0000313" key="3">
    <source>
        <dbReference type="Proteomes" id="UP000321103"/>
    </source>
</evidence>
<evidence type="ECO:0000256" key="1">
    <source>
        <dbReference type="SAM" id="MobiDB-lite"/>
    </source>
</evidence>
<organism evidence="2 3">
    <name type="scientific">Kocuria turfanensis</name>
    <dbReference type="NCBI Taxonomy" id="388357"/>
    <lineage>
        <taxon>Bacteria</taxon>
        <taxon>Bacillati</taxon>
        <taxon>Actinomycetota</taxon>
        <taxon>Actinomycetes</taxon>
        <taxon>Micrococcales</taxon>
        <taxon>Micrococcaceae</taxon>
        <taxon>Kocuria</taxon>
    </lineage>
</organism>
<protein>
    <submittedName>
        <fullName evidence="2">Uncharacterized protein</fullName>
    </submittedName>
</protein>
<gene>
    <name evidence="2" type="ORF">KTU01_13800</name>
</gene>
<accession>A0A512ICA1</accession>
<feature type="compositionally biased region" description="Basic and acidic residues" evidence="1">
    <location>
        <begin position="12"/>
        <end position="22"/>
    </location>
</feature>
<proteinExistence type="predicted"/>
<feature type="compositionally biased region" description="Polar residues" evidence="1">
    <location>
        <begin position="68"/>
        <end position="77"/>
    </location>
</feature>
<sequence>MDGMTAPGFDYRAADDDFDSRWSRSPLGRPGHRGPGRFGPGYDLPGYRGAPYGRGGRRSGLRMLPFPSYSTRTRRGTNVSVGGCCLPIPIGCLTTTVLAGAAAVVVGRATRS</sequence>
<comment type="caution">
    <text evidence="2">The sequence shown here is derived from an EMBL/GenBank/DDBJ whole genome shotgun (WGS) entry which is preliminary data.</text>
</comment>
<evidence type="ECO:0000313" key="2">
    <source>
        <dbReference type="EMBL" id="GEO95257.1"/>
    </source>
</evidence>
<dbReference type="AlphaFoldDB" id="A0A512ICA1"/>